<dbReference type="RefSeq" id="WP_123232632.1">
    <property type="nucleotide sequence ID" value="NZ_RJSG01000001.1"/>
</dbReference>
<name>A0A3N0E0Q4_9ACTN</name>
<sequence>MAITLASDAISDAEITDAIGLGDLEAAARLWVRHWPTALEAARLYVSPDEVPGLAAEALIATVSAIAIGRGPREDVHGFVVEAVRELGEDDEPPVGGPEHPPVFVSPMMSSSFAQLDPELQDTLRTAVAVGQLDEEGVRALTVLQHYYLAEHTDRAETPACRRAHIAMMSVADSSATEGVPRKTWLHMSTCAWCTEAFHEVAFSNIALGALIEPAVLNPPVVAVGAPLESFETVAAPFELEDGAAAEEPTDFVEPVYLAPEEPLLFDAQPVPEEEDEDEAAAVVAAAHVGSRRGRLIAIGIAAAAAVSVVGVILVGQGDDTTAPTAAGTDTTTQAAPSGDATPSDDVEDPATESPSGFTTVDAPLAPTKAATSKATTASTPTKAATKPASTPTRSNPSTPTPTSQPTTSEPTPTPTPTATPTKPCNRLQHLLHIC</sequence>
<organism evidence="2 3">
    <name type="scientific">Nocardioides marmorisolisilvae</name>
    <dbReference type="NCBI Taxonomy" id="1542737"/>
    <lineage>
        <taxon>Bacteria</taxon>
        <taxon>Bacillati</taxon>
        <taxon>Actinomycetota</taxon>
        <taxon>Actinomycetes</taxon>
        <taxon>Propionibacteriales</taxon>
        <taxon>Nocardioidaceae</taxon>
        <taxon>Nocardioides</taxon>
    </lineage>
</organism>
<dbReference type="EMBL" id="RJSG01000001">
    <property type="protein sequence ID" value="RNL81428.1"/>
    <property type="molecule type" value="Genomic_DNA"/>
</dbReference>
<proteinExistence type="predicted"/>
<feature type="region of interest" description="Disordered" evidence="1">
    <location>
        <begin position="323"/>
        <end position="425"/>
    </location>
</feature>
<protein>
    <submittedName>
        <fullName evidence="2">Uncharacterized protein</fullName>
    </submittedName>
</protein>
<evidence type="ECO:0000313" key="2">
    <source>
        <dbReference type="EMBL" id="RNL81428.1"/>
    </source>
</evidence>
<dbReference type="AlphaFoldDB" id="A0A3N0E0Q4"/>
<dbReference type="OrthoDB" id="9859717at2"/>
<evidence type="ECO:0000256" key="1">
    <source>
        <dbReference type="SAM" id="MobiDB-lite"/>
    </source>
</evidence>
<dbReference type="Proteomes" id="UP000277094">
    <property type="component" value="Unassembled WGS sequence"/>
</dbReference>
<feature type="compositionally biased region" description="Low complexity" evidence="1">
    <location>
        <begin position="366"/>
        <end position="411"/>
    </location>
</feature>
<accession>A0A3N0E0Q4</accession>
<gene>
    <name evidence="2" type="ORF">EFL95_03600</name>
</gene>
<reference evidence="2 3" key="1">
    <citation type="submission" date="2018-11" db="EMBL/GenBank/DDBJ databases">
        <authorList>
            <person name="Li F."/>
        </authorList>
    </citation>
    <scope>NUCLEOTIDE SEQUENCE [LARGE SCALE GENOMIC DNA]</scope>
    <source>
        <strain evidence="2 3">KIS18-7</strain>
    </source>
</reference>
<keyword evidence="3" id="KW-1185">Reference proteome</keyword>
<feature type="compositionally biased region" description="Low complexity" evidence="1">
    <location>
        <begin position="323"/>
        <end position="337"/>
    </location>
</feature>
<evidence type="ECO:0000313" key="3">
    <source>
        <dbReference type="Proteomes" id="UP000277094"/>
    </source>
</evidence>
<comment type="caution">
    <text evidence="2">The sequence shown here is derived from an EMBL/GenBank/DDBJ whole genome shotgun (WGS) entry which is preliminary data.</text>
</comment>